<comment type="caution">
    <text evidence="2">The sequence shown here is derived from an EMBL/GenBank/DDBJ whole genome shotgun (WGS) entry which is preliminary data.</text>
</comment>
<evidence type="ECO:0000313" key="3">
    <source>
        <dbReference type="Proteomes" id="UP000320293"/>
    </source>
</evidence>
<dbReference type="AlphaFoldDB" id="A0A552FLV9"/>
<dbReference type="InterPro" id="IPR013216">
    <property type="entry name" value="Methyltransf_11"/>
</dbReference>
<dbReference type="GO" id="GO:0032259">
    <property type="term" value="P:methylation"/>
    <property type="evidence" value="ECO:0007669"/>
    <property type="project" value="UniProtKB-KW"/>
</dbReference>
<dbReference type="SUPFAM" id="SSF53335">
    <property type="entry name" value="S-adenosyl-L-methionine-dependent methyltransferases"/>
    <property type="match status" value="1"/>
</dbReference>
<reference evidence="2 3" key="1">
    <citation type="submission" date="2019-01" db="EMBL/GenBank/DDBJ databases">
        <title>Coherence of Microcystis species and biogeography revealed through population genomics.</title>
        <authorList>
            <person name="Perez-Carrascal O.M."/>
            <person name="Terrat Y."/>
            <person name="Giani A."/>
            <person name="Fortin N."/>
            <person name="Tromas N."/>
            <person name="Shapiro B.J."/>
        </authorList>
    </citation>
    <scope>NUCLEOTIDE SEQUENCE [LARGE SCALE GENOMIC DNA]</scope>
    <source>
        <strain evidence="2">Ma_QC_Ca_00000000_S207</strain>
    </source>
</reference>
<feature type="domain" description="Methyltransferase type 11" evidence="1">
    <location>
        <begin position="47"/>
        <end position="95"/>
    </location>
</feature>
<sequence length="204" mass="23883">MVFVDKASVLSRIQTMDQVVLELGCGQRKRNSTAIGVDILDYDCVDIVGDIFEVLEKIPDHSVDSIHSYHFFEHIDNLELLISHIERVLKVSGTLDVVVPHFSNPYFYSDYSHRSFFGLYTFCYLASSSLFKRQVPSYQRKIRCKLISVDLVFKAPRPFYVQFLVKKILERIVNISNYTKELYEGNFCYIFPCYEINYKLEKIN</sequence>
<proteinExistence type="predicted"/>
<evidence type="ECO:0000259" key="1">
    <source>
        <dbReference type="Pfam" id="PF08241"/>
    </source>
</evidence>
<dbReference type="InterPro" id="IPR029063">
    <property type="entry name" value="SAM-dependent_MTases_sf"/>
</dbReference>
<evidence type="ECO:0000313" key="2">
    <source>
        <dbReference type="EMBL" id="TRU47722.1"/>
    </source>
</evidence>
<dbReference type="GO" id="GO:0008757">
    <property type="term" value="F:S-adenosylmethionine-dependent methyltransferase activity"/>
    <property type="evidence" value="ECO:0007669"/>
    <property type="project" value="InterPro"/>
</dbReference>
<dbReference type="Proteomes" id="UP000320293">
    <property type="component" value="Unassembled WGS sequence"/>
</dbReference>
<name>A0A552FLV9_MICAE</name>
<accession>A0A552FLV9</accession>
<dbReference type="Gene3D" id="3.40.50.150">
    <property type="entry name" value="Vaccinia Virus protein VP39"/>
    <property type="match status" value="1"/>
</dbReference>
<organism evidence="2 3">
    <name type="scientific">Microcystis aeruginosa Ma_QC_Ca_00000000_S207</name>
    <dbReference type="NCBI Taxonomy" id="2486251"/>
    <lineage>
        <taxon>Bacteria</taxon>
        <taxon>Bacillati</taxon>
        <taxon>Cyanobacteriota</taxon>
        <taxon>Cyanophyceae</taxon>
        <taxon>Oscillatoriophycideae</taxon>
        <taxon>Chroococcales</taxon>
        <taxon>Microcystaceae</taxon>
        <taxon>Microcystis</taxon>
    </lineage>
</organism>
<dbReference type="Pfam" id="PF08241">
    <property type="entry name" value="Methyltransf_11"/>
    <property type="match status" value="1"/>
</dbReference>
<dbReference type="EMBL" id="SFBF01000200">
    <property type="protein sequence ID" value="TRU47722.1"/>
    <property type="molecule type" value="Genomic_DNA"/>
</dbReference>
<protein>
    <submittedName>
        <fullName evidence="2">Methyltransferase domain-containing protein</fullName>
    </submittedName>
</protein>
<keyword evidence="2" id="KW-0489">Methyltransferase</keyword>
<gene>
    <name evidence="2" type="ORF">EWV91_10430</name>
</gene>
<keyword evidence="2" id="KW-0808">Transferase</keyword>